<proteinExistence type="predicted"/>
<evidence type="ECO:0000313" key="1">
    <source>
        <dbReference type="EMBL" id="MFC5817746.1"/>
    </source>
</evidence>
<reference evidence="2" key="1">
    <citation type="journal article" date="2019" name="Int. J. Syst. Evol. Microbiol.">
        <title>The Global Catalogue of Microorganisms (GCM) 10K type strain sequencing project: providing services to taxonomists for standard genome sequencing and annotation.</title>
        <authorList>
            <consortium name="The Broad Institute Genomics Platform"/>
            <consortium name="The Broad Institute Genome Sequencing Center for Infectious Disease"/>
            <person name="Wu L."/>
            <person name="Ma J."/>
        </authorList>
    </citation>
    <scope>NUCLEOTIDE SEQUENCE [LARGE SCALE GENOMIC DNA]</scope>
    <source>
        <strain evidence="2">CGMCC 4.7106</strain>
    </source>
</reference>
<organism evidence="1 2">
    <name type="scientific">Nonomuraea harbinensis</name>
    <dbReference type="NCBI Taxonomy" id="1286938"/>
    <lineage>
        <taxon>Bacteria</taxon>
        <taxon>Bacillati</taxon>
        <taxon>Actinomycetota</taxon>
        <taxon>Actinomycetes</taxon>
        <taxon>Streptosporangiales</taxon>
        <taxon>Streptosporangiaceae</taxon>
        <taxon>Nonomuraea</taxon>
    </lineage>
</organism>
<comment type="caution">
    <text evidence="1">The sequence shown here is derived from an EMBL/GenBank/DDBJ whole genome shotgun (WGS) entry which is preliminary data.</text>
</comment>
<dbReference type="EMBL" id="JBHSNW010000010">
    <property type="protein sequence ID" value="MFC5817746.1"/>
    <property type="molecule type" value="Genomic_DNA"/>
</dbReference>
<accession>A0ABW1BYM0</accession>
<dbReference type="Proteomes" id="UP001596096">
    <property type="component" value="Unassembled WGS sequence"/>
</dbReference>
<evidence type="ECO:0000313" key="2">
    <source>
        <dbReference type="Proteomes" id="UP001596096"/>
    </source>
</evidence>
<sequence>MGWKIEVVPIPVADVEKAKGSSSERPGFTVDHDSRVNEETRVVRLTPPGSGRSV</sequence>
<keyword evidence="2" id="KW-1185">Reference proteome</keyword>
<gene>
    <name evidence="1" type="ORF">ACFPUY_21830</name>
</gene>
<dbReference type="RefSeq" id="WP_219544559.1">
    <property type="nucleotide sequence ID" value="NZ_JAHKRN010000009.1"/>
</dbReference>
<protein>
    <submittedName>
        <fullName evidence="1">Uncharacterized protein</fullName>
    </submittedName>
</protein>
<name>A0ABW1BYM0_9ACTN</name>